<name>A0A3M9MKX6_9BACT</name>
<dbReference type="RefSeq" id="WP_123127478.1">
    <property type="nucleotide sequence ID" value="NZ_RJJD01000008.1"/>
</dbReference>
<evidence type="ECO:0000313" key="2">
    <source>
        <dbReference type="Proteomes" id="UP000272117"/>
    </source>
</evidence>
<dbReference type="Proteomes" id="UP000272117">
    <property type="component" value="Unassembled WGS sequence"/>
</dbReference>
<accession>A0A3M9MKX6</accession>
<gene>
    <name evidence="1" type="ORF">EFB08_13495</name>
</gene>
<comment type="caution">
    <text evidence="1">The sequence shown here is derived from an EMBL/GenBank/DDBJ whole genome shotgun (WGS) entry which is preliminary data.</text>
</comment>
<dbReference type="OrthoDB" id="840060at2"/>
<reference evidence="1 2" key="1">
    <citation type="submission" date="2018-11" db="EMBL/GenBank/DDBJ databases">
        <title>Rufibacter latericius sp. nov., isolated from water in Baiyang Lake.</title>
        <authorList>
            <person name="Yang Y."/>
        </authorList>
    </citation>
    <scope>NUCLEOTIDE SEQUENCE [LARGE SCALE GENOMIC DNA]</scope>
    <source>
        <strain evidence="1 2">R-22-1c-1</strain>
    </source>
</reference>
<keyword evidence="2" id="KW-1185">Reference proteome</keyword>
<organism evidence="1 2">
    <name type="scientific">Rufibacter latericius</name>
    <dbReference type="NCBI Taxonomy" id="2487040"/>
    <lineage>
        <taxon>Bacteria</taxon>
        <taxon>Pseudomonadati</taxon>
        <taxon>Bacteroidota</taxon>
        <taxon>Cytophagia</taxon>
        <taxon>Cytophagales</taxon>
        <taxon>Hymenobacteraceae</taxon>
        <taxon>Rufibacter</taxon>
    </lineage>
</organism>
<sequence length="65" mass="7663">MLEYVKLILDKVSFDSSLFEKELRKSMRMLIHNEVETLREWCYTHFSGSYNSILDKVFGDVLVAS</sequence>
<evidence type="ECO:0000313" key="1">
    <source>
        <dbReference type="EMBL" id="RNI25855.1"/>
    </source>
</evidence>
<protein>
    <submittedName>
        <fullName evidence="1">Uncharacterized protein</fullName>
    </submittedName>
</protein>
<dbReference type="AlphaFoldDB" id="A0A3M9MKX6"/>
<dbReference type="EMBL" id="RJJD01000008">
    <property type="protein sequence ID" value="RNI25855.1"/>
    <property type="molecule type" value="Genomic_DNA"/>
</dbReference>
<proteinExistence type="predicted"/>